<organism evidence="2 3">
    <name type="scientific">Microtetraspora malaysiensis</name>
    <dbReference type="NCBI Taxonomy" id="161358"/>
    <lineage>
        <taxon>Bacteria</taxon>
        <taxon>Bacillati</taxon>
        <taxon>Actinomycetota</taxon>
        <taxon>Actinomycetes</taxon>
        <taxon>Streptosporangiales</taxon>
        <taxon>Streptosporangiaceae</taxon>
        <taxon>Microtetraspora</taxon>
    </lineage>
</organism>
<evidence type="ECO:0000313" key="2">
    <source>
        <dbReference type="EMBL" id="MFF3665494.1"/>
    </source>
</evidence>
<dbReference type="Proteomes" id="UP001602013">
    <property type="component" value="Unassembled WGS sequence"/>
</dbReference>
<gene>
    <name evidence="2" type="ORF">ACFYXI_07855</name>
</gene>
<comment type="caution">
    <text evidence="2">The sequence shown here is derived from an EMBL/GenBank/DDBJ whole genome shotgun (WGS) entry which is preliminary data.</text>
</comment>
<evidence type="ECO:0000259" key="1">
    <source>
        <dbReference type="Pfam" id="PF16473"/>
    </source>
</evidence>
<name>A0ABW6SKK8_9ACTN</name>
<dbReference type="InterPro" id="IPR033390">
    <property type="entry name" value="Rv2179c-like"/>
</dbReference>
<sequence length="187" mass="21117">MTKIFLDTEFLDDGERVMLISLGLVAETSEEYYAVSGDCDIDRVLADPWLRAHVAVHLPLLLHGDRWEWNITHPDYQHVRPRTRIAADVQAFMARQLDPEVWAYFSPFDHLNLCQLYGPMNSLPTAVPTFTRDLMQEAQRTAVPLPLQTAPIHHALADARHDYEIAVSIGLINPASKKSSSFARSAP</sequence>
<feature type="domain" description="3'-5' exoribonuclease Rv2179c-like" evidence="1">
    <location>
        <begin position="3"/>
        <end position="166"/>
    </location>
</feature>
<accession>A0ABW6SKK8</accession>
<dbReference type="InterPro" id="IPR036397">
    <property type="entry name" value="RNaseH_sf"/>
</dbReference>
<reference evidence="2 3" key="1">
    <citation type="submission" date="2024-10" db="EMBL/GenBank/DDBJ databases">
        <title>The Natural Products Discovery Center: Release of the First 8490 Sequenced Strains for Exploring Actinobacteria Biosynthetic Diversity.</title>
        <authorList>
            <person name="Kalkreuter E."/>
            <person name="Kautsar S.A."/>
            <person name="Yang D."/>
            <person name="Bader C.D."/>
            <person name="Teijaro C.N."/>
            <person name="Fluegel L."/>
            <person name="Davis C.M."/>
            <person name="Simpson J.R."/>
            <person name="Lauterbach L."/>
            <person name="Steele A.D."/>
            <person name="Gui C."/>
            <person name="Meng S."/>
            <person name="Li G."/>
            <person name="Viehrig K."/>
            <person name="Ye F."/>
            <person name="Su P."/>
            <person name="Kiefer A.F."/>
            <person name="Nichols A."/>
            <person name="Cepeda A.J."/>
            <person name="Yan W."/>
            <person name="Fan B."/>
            <person name="Jiang Y."/>
            <person name="Adhikari A."/>
            <person name="Zheng C.-J."/>
            <person name="Schuster L."/>
            <person name="Cowan T.M."/>
            <person name="Smanski M.J."/>
            <person name="Chevrette M.G."/>
            <person name="De Carvalho L.P.S."/>
            <person name="Shen B."/>
        </authorList>
    </citation>
    <scope>NUCLEOTIDE SEQUENCE [LARGE SCALE GENOMIC DNA]</scope>
    <source>
        <strain evidence="2 3">NPDC002173</strain>
    </source>
</reference>
<dbReference type="EMBL" id="JBIASD010000004">
    <property type="protein sequence ID" value="MFF3665494.1"/>
    <property type="molecule type" value="Genomic_DNA"/>
</dbReference>
<dbReference type="Pfam" id="PF16473">
    <property type="entry name" value="Rv2179c-like"/>
    <property type="match status" value="1"/>
</dbReference>
<protein>
    <recommendedName>
        <fullName evidence="1">3'-5' exoribonuclease Rv2179c-like domain-containing protein</fullName>
    </recommendedName>
</protein>
<dbReference type="Gene3D" id="3.30.420.10">
    <property type="entry name" value="Ribonuclease H-like superfamily/Ribonuclease H"/>
    <property type="match status" value="1"/>
</dbReference>
<proteinExistence type="predicted"/>
<keyword evidence="3" id="KW-1185">Reference proteome</keyword>
<dbReference type="RefSeq" id="WP_387409495.1">
    <property type="nucleotide sequence ID" value="NZ_JBIASD010000004.1"/>
</dbReference>
<evidence type="ECO:0000313" key="3">
    <source>
        <dbReference type="Proteomes" id="UP001602013"/>
    </source>
</evidence>